<dbReference type="PANTHER" id="PTHR13061:SF29">
    <property type="entry name" value="GAMMA CARBONIC ANHYDRASE-LIKE 1, MITOCHONDRIAL-RELATED"/>
    <property type="match status" value="1"/>
</dbReference>
<dbReference type="Proteomes" id="UP000053060">
    <property type="component" value="Unassembled WGS sequence"/>
</dbReference>
<dbReference type="SUPFAM" id="SSF51161">
    <property type="entry name" value="Trimeric LpxA-like enzymes"/>
    <property type="match status" value="1"/>
</dbReference>
<reference evidence="1 2" key="2">
    <citation type="journal article" date="2016" name="Genome Announc.">
        <title>Draft Genome Sequence of a Versatile Hydrocarbon-Degrading Bacterium, Rhodococcus pyridinivorans Strain KG-16, Collected from Oil Fields in India.</title>
        <authorList>
            <person name="Aggarwal R.K."/>
            <person name="Dawar C."/>
            <person name="Phanindranath R."/>
            <person name="Mutnuri L."/>
            <person name="Dayal A.M."/>
        </authorList>
    </citation>
    <scope>NUCLEOTIDE SEQUENCE [LARGE SCALE GENOMIC DNA]</scope>
    <source>
        <strain evidence="1 2">KG-16</strain>
    </source>
</reference>
<dbReference type="AlphaFoldDB" id="A0A0V9UP17"/>
<dbReference type="RefSeq" id="WP_060651089.1">
    <property type="nucleotide sequence ID" value="NZ_AZXY01000002.1"/>
</dbReference>
<dbReference type="InterPro" id="IPR001451">
    <property type="entry name" value="Hexapep"/>
</dbReference>
<proteinExistence type="predicted"/>
<organism evidence="1 2">
    <name type="scientific">Rhodococcus pyridinivorans KG-16</name>
    <dbReference type="NCBI Taxonomy" id="1441730"/>
    <lineage>
        <taxon>Bacteria</taxon>
        <taxon>Bacillati</taxon>
        <taxon>Actinomycetota</taxon>
        <taxon>Actinomycetes</taxon>
        <taxon>Mycobacteriales</taxon>
        <taxon>Nocardiaceae</taxon>
        <taxon>Rhodococcus</taxon>
    </lineage>
</organism>
<comment type="caution">
    <text evidence="1">The sequence shown here is derived from an EMBL/GenBank/DDBJ whole genome shotgun (WGS) entry which is preliminary data.</text>
</comment>
<evidence type="ECO:0000313" key="1">
    <source>
        <dbReference type="EMBL" id="KSZ59741.1"/>
    </source>
</evidence>
<dbReference type="Gene3D" id="2.160.10.10">
    <property type="entry name" value="Hexapeptide repeat proteins"/>
    <property type="match status" value="1"/>
</dbReference>
<reference evidence="2" key="1">
    <citation type="submission" date="2015-01" db="EMBL/GenBank/DDBJ databases">
        <title>Draft genome sequence of Rhodococcus pyridinivorans strain KG-16, a hydrocarbon-degrading bacterium.</title>
        <authorList>
            <person name="Aggarwal R.K."/>
            <person name="Dawar C."/>
        </authorList>
    </citation>
    <scope>NUCLEOTIDE SEQUENCE [LARGE SCALE GENOMIC DNA]</scope>
    <source>
        <strain evidence="2">KG-16</strain>
    </source>
</reference>
<dbReference type="InterPro" id="IPR047324">
    <property type="entry name" value="LbH_gamma_CA-like"/>
</dbReference>
<gene>
    <name evidence="1" type="ORF">Z045_06125</name>
</gene>
<accession>A0A0V9UP17</accession>
<dbReference type="PANTHER" id="PTHR13061">
    <property type="entry name" value="DYNACTIN SUBUNIT P25"/>
    <property type="match status" value="1"/>
</dbReference>
<dbReference type="InterPro" id="IPR050484">
    <property type="entry name" value="Transf_Hexapept/Carb_Anhydrase"/>
</dbReference>
<dbReference type="InterPro" id="IPR011004">
    <property type="entry name" value="Trimer_LpxA-like_sf"/>
</dbReference>
<protein>
    <submittedName>
        <fullName evidence="1">Carbonic anhydrase</fullName>
    </submittedName>
</protein>
<dbReference type="PATRIC" id="fig|1441730.3.peg.1299"/>
<name>A0A0V9UP17_9NOCA</name>
<dbReference type="Pfam" id="PF00132">
    <property type="entry name" value="Hexapep"/>
    <property type="match status" value="2"/>
</dbReference>
<dbReference type="CDD" id="cd04645">
    <property type="entry name" value="LbH_gamma_CA_like"/>
    <property type="match status" value="1"/>
</dbReference>
<evidence type="ECO:0000313" key="2">
    <source>
        <dbReference type="Proteomes" id="UP000053060"/>
    </source>
</evidence>
<dbReference type="EMBL" id="AZXY01000002">
    <property type="protein sequence ID" value="KSZ59741.1"/>
    <property type="molecule type" value="Genomic_DNA"/>
</dbReference>
<sequence>MAVYALGERVPDIHPDAWVHPDAVVIGNVTLGAGASVWPSAVLRGDYGTITVGEKTNIQDGTIIHCTAIEATVIGARCVVGHNAHIEGSTIGDGVLIGSGSLVLNGSVIGAGAQVAAGALIPPRFELPPRRMAMGIPAKVREGYEVPENNFDANAEMYAANAAYYRTALRRIDQE</sequence>